<dbReference type="RefSeq" id="WP_150006855.1">
    <property type="nucleotide sequence ID" value="NZ_BKCN01000003.1"/>
</dbReference>
<sequence length="375" mass="42083">MRQTISDLLTIRAGRHAHAAILADGGLDPARIKLMVGASGGPKWLVLARLDRAILRHWILGRSEPLDLLASSIGTWRFACYAQKDPLAAFSRFEQAYLEYRYEPHHKANDITRDSYAILDEILGPDGREQVFHGPMRLAVMAVRGRHLLNFDHPIPLGLGLAAAAAGNLISRRALGGFFERALFADPRSTLDYADWGGFPFRRFDLNADNLRQAIMASCSIPMVLNGIGDIPGAMGGLYRDGGIIDYHFDLPFFPNDPNKPDNREKPDNRDKIVLYPHFIDRIIPGWFDKPLRWRKARATHAANVLLIAPSPAFVARLPYGKIPDRKDFRALSTEDRLAAWRTVLAETERLSDALDEMIETGTLPDHIRPIEERA</sequence>
<gene>
    <name evidence="1" type="ORF">JCM17846_09390</name>
</gene>
<dbReference type="EMBL" id="BKCN01000003">
    <property type="protein sequence ID" value="GER03257.1"/>
    <property type="molecule type" value="Genomic_DNA"/>
</dbReference>
<accession>A0A5A7N5I8</accession>
<dbReference type="SUPFAM" id="SSF52151">
    <property type="entry name" value="FabD/lysophospholipase-like"/>
    <property type="match status" value="1"/>
</dbReference>
<dbReference type="Proteomes" id="UP000324996">
    <property type="component" value="Unassembled WGS sequence"/>
</dbReference>
<organism evidence="1 2">
    <name type="scientific">Iodidimonas nitroreducens</name>
    <dbReference type="NCBI Taxonomy" id="1236968"/>
    <lineage>
        <taxon>Bacteria</taxon>
        <taxon>Pseudomonadati</taxon>
        <taxon>Pseudomonadota</taxon>
        <taxon>Alphaproteobacteria</taxon>
        <taxon>Iodidimonadales</taxon>
        <taxon>Iodidimonadaceae</taxon>
        <taxon>Iodidimonas</taxon>
    </lineage>
</organism>
<comment type="caution">
    <text evidence="1">The sequence shown here is derived from an EMBL/GenBank/DDBJ whole genome shotgun (WGS) entry which is preliminary data.</text>
</comment>
<dbReference type="AlphaFoldDB" id="A0A5A7N5I8"/>
<evidence type="ECO:0000313" key="1">
    <source>
        <dbReference type="EMBL" id="GER03257.1"/>
    </source>
</evidence>
<protein>
    <submittedName>
        <fullName evidence="1">Uncharacterized protein</fullName>
    </submittedName>
</protein>
<reference evidence="1 2" key="1">
    <citation type="submission" date="2019-09" db="EMBL/GenBank/DDBJ databases">
        <title>NBRP : Genome information of microbial organism related human and environment.</title>
        <authorList>
            <person name="Hattori M."/>
            <person name="Oshima K."/>
            <person name="Inaba H."/>
            <person name="Suda W."/>
            <person name="Sakamoto M."/>
            <person name="Iino T."/>
            <person name="Kitahara M."/>
            <person name="Oshida Y."/>
            <person name="Iida T."/>
            <person name="Kudo T."/>
            <person name="Itoh T."/>
            <person name="Ohkuma M."/>
        </authorList>
    </citation>
    <scope>NUCLEOTIDE SEQUENCE [LARGE SCALE GENOMIC DNA]</scope>
    <source>
        <strain evidence="1 2">Q-1</strain>
    </source>
</reference>
<name>A0A5A7N5I8_9PROT</name>
<dbReference type="InterPro" id="IPR016035">
    <property type="entry name" value="Acyl_Trfase/lysoPLipase"/>
</dbReference>
<keyword evidence="2" id="KW-1185">Reference proteome</keyword>
<evidence type="ECO:0000313" key="2">
    <source>
        <dbReference type="Proteomes" id="UP000324996"/>
    </source>
</evidence>
<proteinExistence type="predicted"/>